<dbReference type="AlphaFoldDB" id="A0AAD6MB49"/>
<comment type="caution">
    <text evidence="1">The sequence shown here is derived from an EMBL/GenBank/DDBJ whole genome shotgun (WGS) entry which is preliminary data.</text>
</comment>
<proteinExistence type="predicted"/>
<protein>
    <submittedName>
        <fullName evidence="1">Uncharacterized protein</fullName>
    </submittedName>
</protein>
<reference evidence="1" key="1">
    <citation type="journal article" date="2023" name="Mol. Ecol. Resour.">
        <title>Chromosome-level genome assembly of a triploid poplar Populus alba 'Berolinensis'.</title>
        <authorList>
            <person name="Chen S."/>
            <person name="Yu Y."/>
            <person name="Wang X."/>
            <person name="Wang S."/>
            <person name="Zhang T."/>
            <person name="Zhou Y."/>
            <person name="He R."/>
            <person name="Meng N."/>
            <person name="Wang Y."/>
            <person name="Liu W."/>
            <person name="Liu Z."/>
            <person name="Liu J."/>
            <person name="Guo Q."/>
            <person name="Huang H."/>
            <person name="Sederoff R.R."/>
            <person name="Wang G."/>
            <person name="Qu G."/>
            <person name="Chen S."/>
        </authorList>
    </citation>
    <scope>NUCLEOTIDE SEQUENCE</scope>
    <source>
        <strain evidence="1">SC-2020</strain>
    </source>
</reference>
<evidence type="ECO:0000313" key="1">
    <source>
        <dbReference type="EMBL" id="KAJ6981991.1"/>
    </source>
</evidence>
<organism evidence="1 2">
    <name type="scientific">Populus alba x Populus x berolinensis</name>
    <dbReference type="NCBI Taxonomy" id="444605"/>
    <lineage>
        <taxon>Eukaryota</taxon>
        <taxon>Viridiplantae</taxon>
        <taxon>Streptophyta</taxon>
        <taxon>Embryophyta</taxon>
        <taxon>Tracheophyta</taxon>
        <taxon>Spermatophyta</taxon>
        <taxon>Magnoliopsida</taxon>
        <taxon>eudicotyledons</taxon>
        <taxon>Gunneridae</taxon>
        <taxon>Pentapetalae</taxon>
        <taxon>rosids</taxon>
        <taxon>fabids</taxon>
        <taxon>Malpighiales</taxon>
        <taxon>Salicaceae</taxon>
        <taxon>Saliceae</taxon>
        <taxon>Populus</taxon>
    </lineage>
</organism>
<sequence length="112" mass="12327">MKSISLDMHAMWQTMDLSSSTPVHCLTSTVTTTASKFSSLEEHSSLLRPTKTATHANHDGEIREAQTLQLFPLCSDGGNGANGTNNDRNVPIRTINTTFTPSQFFEFLPLKN</sequence>
<keyword evidence="2" id="KW-1185">Reference proteome</keyword>
<dbReference type="Proteomes" id="UP001164929">
    <property type="component" value="Chromosome 10"/>
</dbReference>
<name>A0AAD6MB49_9ROSI</name>
<evidence type="ECO:0000313" key="2">
    <source>
        <dbReference type="Proteomes" id="UP001164929"/>
    </source>
</evidence>
<accession>A0AAD6MB49</accession>
<gene>
    <name evidence="1" type="ORF">NC653_025177</name>
</gene>
<dbReference type="EMBL" id="JAQIZT010000010">
    <property type="protein sequence ID" value="KAJ6981991.1"/>
    <property type="molecule type" value="Genomic_DNA"/>
</dbReference>